<evidence type="ECO:0000313" key="1">
    <source>
        <dbReference type="EMBL" id="TFK36316.1"/>
    </source>
</evidence>
<gene>
    <name evidence="1" type="ORF">BDQ12DRAFT_687212</name>
</gene>
<keyword evidence="2" id="KW-1185">Reference proteome</keyword>
<proteinExistence type="predicted"/>
<dbReference type="AlphaFoldDB" id="A0A5C3LW28"/>
<reference evidence="1 2" key="1">
    <citation type="journal article" date="2019" name="Nat. Ecol. Evol.">
        <title>Megaphylogeny resolves global patterns of mushroom evolution.</title>
        <authorList>
            <person name="Varga T."/>
            <person name="Krizsan K."/>
            <person name="Foldi C."/>
            <person name="Dima B."/>
            <person name="Sanchez-Garcia M."/>
            <person name="Sanchez-Ramirez S."/>
            <person name="Szollosi G.J."/>
            <person name="Szarkandi J.G."/>
            <person name="Papp V."/>
            <person name="Albert L."/>
            <person name="Andreopoulos W."/>
            <person name="Angelini C."/>
            <person name="Antonin V."/>
            <person name="Barry K.W."/>
            <person name="Bougher N.L."/>
            <person name="Buchanan P."/>
            <person name="Buyck B."/>
            <person name="Bense V."/>
            <person name="Catcheside P."/>
            <person name="Chovatia M."/>
            <person name="Cooper J."/>
            <person name="Damon W."/>
            <person name="Desjardin D."/>
            <person name="Finy P."/>
            <person name="Geml J."/>
            <person name="Haridas S."/>
            <person name="Hughes K."/>
            <person name="Justo A."/>
            <person name="Karasinski D."/>
            <person name="Kautmanova I."/>
            <person name="Kiss B."/>
            <person name="Kocsube S."/>
            <person name="Kotiranta H."/>
            <person name="LaButti K.M."/>
            <person name="Lechner B.E."/>
            <person name="Liimatainen K."/>
            <person name="Lipzen A."/>
            <person name="Lukacs Z."/>
            <person name="Mihaltcheva S."/>
            <person name="Morgado L.N."/>
            <person name="Niskanen T."/>
            <person name="Noordeloos M.E."/>
            <person name="Ohm R.A."/>
            <person name="Ortiz-Santana B."/>
            <person name="Ovrebo C."/>
            <person name="Racz N."/>
            <person name="Riley R."/>
            <person name="Savchenko A."/>
            <person name="Shiryaev A."/>
            <person name="Soop K."/>
            <person name="Spirin V."/>
            <person name="Szebenyi C."/>
            <person name="Tomsovsky M."/>
            <person name="Tulloss R.E."/>
            <person name="Uehling J."/>
            <person name="Grigoriev I.V."/>
            <person name="Vagvolgyi C."/>
            <person name="Papp T."/>
            <person name="Martin F.M."/>
            <person name="Miettinen O."/>
            <person name="Hibbett D.S."/>
            <person name="Nagy L.G."/>
        </authorList>
    </citation>
    <scope>NUCLEOTIDE SEQUENCE [LARGE SCALE GENOMIC DNA]</scope>
    <source>
        <strain evidence="1 2">CBS 166.37</strain>
    </source>
</reference>
<evidence type="ECO:0000313" key="2">
    <source>
        <dbReference type="Proteomes" id="UP000308652"/>
    </source>
</evidence>
<name>A0A5C3LW28_9AGAR</name>
<dbReference type="Proteomes" id="UP000308652">
    <property type="component" value="Unassembled WGS sequence"/>
</dbReference>
<protein>
    <submittedName>
        <fullName evidence="1">Uncharacterized protein</fullName>
    </submittedName>
</protein>
<sequence>MTKSVDRVINLETKLYLRTRISNCREHCWRHAPIKSPTCPCGTATWYHHIFARANLLKHDKFTR</sequence>
<dbReference type="EMBL" id="ML213615">
    <property type="protein sequence ID" value="TFK36316.1"/>
    <property type="molecule type" value="Genomic_DNA"/>
</dbReference>
<organism evidence="1 2">
    <name type="scientific">Crucibulum laeve</name>
    <dbReference type="NCBI Taxonomy" id="68775"/>
    <lineage>
        <taxon>Eukaryota</taxon>
        <taxon>Fungi</taxon>
        <taxon>Dikarya</taxon>
        <taxon>Basidiomycota</taxon>
        <taxon>Agaricomycotina</taxon>
        <taxon>Agaricomycetes</taxon>
        <taxon>Agaricomycetidae</taxon>
        <taxon>Agaricales</taxon>
        <taxon>Agaricineae</taxon>
        <taxon>Nidulariaceae</taxon>
        <taxon>Crucibulum</taxon>
    </lineage>
</organism>
<accession>A0A5C3LW28</accession>